<evidence type="ECO:0000313" key="5">
    <source>
        <dbReference type="EMBL" id="RXZ61470.1"/>
    </source>
</evidence>
<dbReference type="PANTHER" id="PTHR43280">
    <property type="entry name" value="ARAC-FAMILY TRANSCRIPTIONAL REGULATOR"/>
    <property type="match status" value="1"/>
</dbReference>
<feature type="domain" description="HTH araC/xylS-type" evidence="4">
    <location>
        <begin position="313"/>
        <end position="411"/>
    </location>
</feature>
<keyword evidence="1" id="KW-0805">Transcription regulation</keyword>
<evidence type="ECO:0000256" key="2">
    <source>
        <dbReference type="ARBA" id="ARBA00023125"/>
    </source>
</evidence>
<dbReference type="AlphaFoldDB" id="A0A4Q2KC76"/>
<dbReference type="InterPro" id="IPR018062">
    <property type="entry name" value="HTH_AraC-typ_CS"/>
</dbReference>
<dbReference type="Gene3D" id="2.60.120.10">
    <property type="entry name" value="Jelly Rolls"/>
    <property type="match status" value="1"/>
</dbReference>
<evidence type="ECO:0000313" key="6">
    <source>
        <dbReference type="Proteomes" id="UP000291269"/>
    </source>
</evidence>
<organism evidence="5 6">
    <name type="scientific">Candidatus Borkfalkia ceftriaxoniphila</name>
    <dbReference type="NCBI Taxonomy" id="2508949"/>
    <lineage>
        <taxon>Bacteria</taxon>
        <taxon>Bacillati</taxon>
        <taxon>Bacillota</taxon>
        <taxon>Clostridia</taxon>
        <taxon>Christensenellales</taxon>
        <taxon>Christensenellaceae</taxon>
        <taxon>Candidatus Borkfalkia</taxon>
    </lineage>
</organism>
<evidence type="ECO:0000256" key="3">
    <source>
        <dbReference type="ARBA" id="ARBA00023163"/>
    </source>
</evidence>
<name>A0A4Q2KC76_9FIRM</name>
<proteinExistence type="predicted"/>
<keyword evidence="6" id="KW-1185">Reference proteome</keyword>
<dbReference type="GO" id="GO:0043565">
    <property type="term" value="F:sequence-specific DNA binding"/>
    <property type="evidence" value="ECO:0007669"/>
    <property type="project" value="InterPro"/>
</dbReference>
<dbReference type="InterPro" id="IPR014710">
    <property type="entry name" value="RmlC-like_jellyroll"/>
</dbReference>
<dbReference type="EMBL" id="SDOZ01000002">
    <property type="protein sequence ID" value="RXZ61470.1"/>
    <property type="molecule type" value="Genomic_DNA"/>
</dbReference>
<dbReference type="GO" id="GO:0003700">
    <property type="term" value="F:DNA-binding transcription factor activity"/>
    <property type="evidence" value="ECO:0007669"/>
    <property type="project" value="InterPro"/>
</dbReference>
<keyword evidence="3" id="KW-0804">Transcription</keyword>
<evidence type="ECO:0000256" key="1">
    <source>
        <dbReference type="ARBA" id="ARBA00023015"/>
    </source>
</evidence>
<dbReference type="Proteomes" id="UP000291269">
    <property type="component" value="Unassembled WGS sequence"/>
</dbReference>
<dbReference type="SMART" id="SM00342">
    <property type="entry name" value="HTH_ARAC"/>
    <property type="match status" value="1"/>
</dbReference>
<dbReference type="Pfam" id="PF12833">
    <property type="entry name" value="HTH_18"/>
    <property type="match status" value="1"/>
</dbReference>
<keyword evidence="2" id="KW-0238">DNA-binding</keyword>
<dbReference type="InterPro" id="IPR009057">
    <property type="entry name" value="Homeodomain-like_sf"/>
</dbReference>
<dbReference type="InterPro" id="IPR003313">
    <property type="entry name" value="AraC-bd"/>
</dbReference>
<gene>
    <name evidence="5" type="ORF">ESZ91_03500</name>
</gene>
<dbReference type="SUPFAM" id="SSF46689">
    <property type="entry name" value="Homeodomain-like"/>
    <property type="match status" value="1"/>
</dbReference>
<dbReference type="PROSITE" id="PS00041">
    <property type="entry name" value="HTH_ARAC_FAMILY_1"/>
    <property type="match status" value="1"/>
</dbReference>
<sequence length="418" mass="48008">MGKRRSLFASFSRERLNKPAEKFALRRSADRDGIPFSMYRKPIGLPMRYDRARALLDAVFGGKFARAETQFFAQFRKVEGHDYTPLGFFSLIIQQSVQMCLHEKNNGFAQSDTNALAFFFAARYNADMQYQPNKLRSVLCVKEIYTIHYFKYARGFAAKGESHDFWEMVYIDGGAAEIVAGERRFVLKQGEAVFHKPNEFHNILTHDKFANSVIVSFAGTGRGLDALEERIFTLTDAEKELLNGLVLEGSENFSDRLDDMYLQKMNKKPDAPFGGEQIIKNTLELLLISLIRGTESAAPNVMMDVPQNNALCAKIVQILQENVYGTVTLDEIAAKVFFSKTYVKQVFARQMHESVMQYYTRLKMEEAKRLLSENKLSVTQIAYLLRFNSIHYFSRAFKKYENLSPTEYVRSTKLDKLI</sequence>
<protein>
    <submittedName>
        <fullName evidence="5">AraC family transcriptional regulator</fullName>
    </submittedName>
</protein>
<dbReference type="SUPFAM" id="SSF51215">
    <property type="entry name" value="Regulatory protein AraC"/>
    <property type="match status" value="1"/>
</dbReference>
<reference evidence="5 6" key="1">
    <citation type="journal article" date="2019" name="Gut">
        <title>Antibiotics-induced monodominance of a novel gut bacterial order.</title>
        <authorList>
            <person name="Hildebrand F."/>
            <person name="Moitinho-Silva L."/>
            <person name="Blasche S."/>
            <person name="Jahn M.T."/>
            <person name="Gossmann T.I."/>
            <person name="Heuerta-Cepas J."/>
            <person name="Hercog R."/>
            <person name="Luetge M."/>
            <person name="Bahram M."/>
            <person name="Pryszlak A."/>
            <person name="Alves R.J."/>
            <person name="Waszak S.M."/>
            <person name="Zhu A."/>
            <person name="Ye L."/>
            <person name="Costea P.I."/>
            <person name="Aalvink S."/>
            <person name="Belzer C."/>
            <person name="Forslund S.K."/>
            <person name="Sunagawa S."/>
            <person name="Hentschel U."/>
            <person name="Merten C."/>
            <person name="Patil K.R."/>
            <person name="Benes V."/>
            <person name="Bork P."/>
        </authorList>
    </citation>
    <scope>NUCLEOTIDE SEQUENCE [LARGE SCALE GENOMIC DNA]</scope>
    <source>
        <strain evidence="5 6">HDS1380</strain>
    </source>
</reference>
<dbReference type="PROSITE" id="PS01124">
    <property type="entry name" value="HTH_ARAC_FAMILY_2"/>
    <property type="match status" value="1"/>
</dbReference>
<dbReference type="InterPro" id="IPR037923">
    <property type="entry name" value="HTH-like"/>
</dbReference>
<dbReference type="Pfam" id="PF02311">
    <property type="entry name" value="AraC_binding"/>
    <property type="match status" value="1"/>
</dbReference>
<dbReference type="InterPro" id="IPR018060">
    <property type="entry name" value="HTH_AraC"/>
</dbReference>
<dbReference type="Gene3D" id="1.10.10.60">
    <property type="entry name" value="Homeodomain-like"/>
    <property type="match status" value="2"/>
</dbReference>
<comment type="caution">
    <text evidence="5">The sequence shown here is derived from an EMBL/GenBank/DDBJ whole genome shotgun (WGS) entry which is preliminary data.</text>
</comment>
<evidence type="ECO:0000259" key="4">
    <source>
        <dbReference type="PROSITE" id="PS01124"/>
    </source>
</evidence>
<dbReference type="OrthoDB" id="249627at2"/>
<accession>A0A4Q2KC76</accession>
<dbReference type="PANTHER" id="PTHR43280:SF2">
    <property type="entry name" value="HTH-TYPE TRANSCRIPTIONAL REGULATOR EXSA"/>
    <property type="match status" value="1"/>
</dbReference>